<accession>A0AA49K0Y8</accession>
<evidence type="ECO:0000256" key="3">
    <source>
        <dbReference type="ARBA" id="ARBA00022989"/>
    </source>
</evidence>
<feature type="transmembrane region" description="Helical" evidence="5">
    <location>
        <begin position="23"/>
        <end position="44"/>
    </location>
</feature>
<evidence type="ECO:0000313" key="6">
    <source>
        <dbReference type="EMBL" id="WKW12515.1"/>
    </source>
</evidence>
<name>A0AA49JV71_9BACT</name>
<feature type="transmembrane region" description="Helical" evidence="5">
    <location>
        <begin position="72"/>
        <end position="98"/>
    </location>
</feature>
<sequence length="261" mass="28484">MATKSPAGEMPFLDHLEELRMRLFWSVGALGLCTMLAFAIVWNYPVVDVIATPIKPYLPDGKLIFTHPADPIAIVLKVAFGLGLAAASPVIVYQLWAFLSPALHPHEKRVVLPVIGGAFALFLTGAYLAVRFAMPAMFDVLYSFQSASLTPMISAREYVGFAVTMCLAFGGTFQLPIVILALTMLGLVTPSSLAKFRKHAAVLSFIVASVITPGDLIIMTLWLGVPLYGLYEVSIVLSWIVHRARQRRARTDEPRIGKAQA</sequence>
<keyword evidence="3 5" id="KW-1133">Transmembrane helix</keyword>
<reference evidence="6" key="1">
    <citation type="submission" date="2023-07" db="EMBL/GenBank/DDBJ databases">
        <authorList>
            <person name="Haufschild T."/>
            <person name="Kallscheuer N."/>
            <person name="Hammer J."/>
            <person name="Kohn T."/>
            <person name="Kabuu M."/>
            <person name="Jogler M."/>
            <person name="Wohfarth N."/>
            <person name="Heuer A."/>
            <person name="Rohde M."/>
            <person name="van Teeseling M.C.F."/>
            <person name="Jogler C."/>
        </authorList>
    </citation>
    <scope>NUCLEOTIDE SEQUENCE</scope>
    <source>
        <strain evidence="6">Strain 138</strain>
        <strain evidence="7">Strain 318</strain>
    </source>
</reference>
<feature type="transmembrane region" description="Helical" evidence="5">
    <location>
        <begin position="225"/>
        <end position="241"/>
    </location>
</feature>
<protein>
    <recommendedName>
        <fullName evidence="5">Sec-independent protein translocase protein TatC</fullName>
    </recommendedName>
</protein>
<dbReference type="GO" id="GO:0043953">
    <property type="term" value="P:protein transport by the Tat complex"/>
    <property type="evidence" value="ECO:0007669"/>
    <property type="project" value="UniProtKB-UniRule"/>
</dbReference>
<keyword evidence="5" id="KW-1003">Cell membrane</keyword>
<dbReference type="PANTHER" id="PTHR30371">
    <property type="entry name" value="SEC-INDEPENDENT PROTEIN TRANSLOCASE PROTEIN TATC"/>
    <property type="match status" value="1"/>
</dbReference>
<dbReference type="Pfam" id="PF00902">
    <property type="entry name" value="TatC"/>
    <property type="match status" value="1"/>
</dbReference>
<accession>A0AA49JV71</accession>
<keyword evidence="4 5" id="KW-0472">Membrane</keyword>
<dbReference type="AlphaFoldDB" id="A0AA49JV71"/>
<dbReference type="PRINTS" id="PR01840">
    <property type="entry name" value="TATCFAMILY"/>
</dbReference>
<dbReference type="PANTHER" id="PTHR30371:SF0">
    <property type="entry name" value="SEC-INDEPENDENT PROTEIN TRANSLOCASE PROTEIN TATC, CHLOROPLASTIC-RELATED"/>
    <property type="match status" value="1"/>
</dbReference>
<comment type="similarity">
    <text evidence="5">Belongs to the TatC family.</text>
</comment>
<dbReference type="EMBL" id="CP130613">
    <property type="protein sequence ID" value="WKW15422.1"/>
    <property type="molecule type" value="Genomic_DNA"/>
</dbReference>
<evidence type="ECO:0000256" key="4">
    <source>
        <dbReference type="ARBA" id="ARBA00023136"/>
    </source>
</evidence>
<dbReference type="GO" id="GO:0009977">
    <property type="term" value="F:proton motive force dependent protein transmembrane transporter activity"/>
    <property type="evidence" value="ECO:0007669"/>
    <property type="project" value="TreeGrafter"/>
</dbReference>
<feature type="transmembrane region" description="Helical" evidence="5">
    <location>
        <begin position="158"/>
        <end position="188"/>
    </location>
</feature>
<keyword evidence="5" id="KW-0813">Transport</keyword>
<keyword evidence="2 5" id="KW-0812">Transmembrane</keyword>
<evidence type="ECO:0000313" key="8">
    <source>
        <dbReference type="Proteomes" id="UP001229955"/>
    </source>
</evidence>
<comment type="subunit">
    <text evidence="5">Forms a complex with TatA.</text>
</comment>
<gene>
    <name evidence="5 6" type="primary">tatC</name>
    <name evidence="6" type="ORF">Strain138_001808</name>
    <name evidence="7" type="ORF">Strain318_001807</name>
</gene>
<dbReference type="HAMAP" id="MF_00902">
    <property type="entry name" value="TatC"/>
    <property type="match status" value="1"/>
</dbReference>
<dbReference type="GO" id="GO:0065002">
    <property type="term" value="P:intracellular protein transmembrane transport"/>
    <property type="evidence" value="ECO:0007669"/>
    <property type="project" value="TreeGrafter"/>
</dbReference>
<evidence type="ECO:0000256" key="5">
    <source>
        <dbReference type="HAMAP-Rule" id="MF_00902"/>
    </source>
</evidence>
<evidence type="ECO:0000256" key="1">
    <source>
        <dbReference type="ARBA" id="ARBA00004141"/>
    </source>
</evidence>
<dbReference type="KEGG" id="pspc:Strain318_001807"/>
<proteinExistence type="inferred from homology"/>
<evidence type="ECO:0000256" key="2">
    <source>
        <dbReference type="ARBA" id="ARBA00022692"/>
    </source>
</evidence>
<dbReference type="RefSeq" id="WP_367885392.1">
    <property type="nucleotide sequence ID" value="NZ_CP130612.1"/>
</dbReference>
<dbReference type="NCBIfam" id="TIGR00945">
    <property type="entry name" value="tatC"/>
    <property type="match status" value="1"/>
</dbReference>
<keyword evidence="5" id="KW-0653">Protein transport</keyword>
<dbReference type="Proteomes" id="UP001229955">
    <property type="component" value="Chromosome"/>
</dbReference>
<keyword evidence="8" id="KW-1185">Reference proteome</keyword>
<organism evidence="6">
    <name type="scientific">Pseudogemmatithrix spongiicola</name>
    <dbReference type="NCBI Taxonomy" id="3062599"/>
    <lineage>
        <taxon>Bacteria</taxon>
        <taxon>Pseudomonadati</taxon>
        <taxon>Gemmatimonadota</taxon>
        <taxon>Gemmatimonadia</taxon>
        <taxon>Gemmatimonadales</taxon>
        <taxon>Gemmatimonadaceae</taxon>
        <taxon>Pseudogemmatithrix</taxon>
    </lineage>
</organism>
<dbReference type="GO" id="GO:0033281">
    <property type="term" value="C:TAT protein transport complex"/>
    <property type="evidence" value="ECO:0007669"/>
    <property type="project" value="UniProtKB-UniRule"/>
</dbReference>
<dbReference type="InterPro" id="IPR002033">
    <property type="entry name" value="TatC"/>
</dbReference>
<feature type="transmembrane region" description="Helical" evidence="5">
    <location>
        <begin position="110"/>
        <end position="138"/>
    </location>
</feature>
<comment type="subcellular location">
    <subcellularLocation>
        <location evidence="5">Cell membrane</location>
        <topology evidence="5">Multi-pass membrane protein</topology>
    </subcellularLocation>
    <subcellularLocation>
        <location evidence="1">Membrane</location>
        <topology evidence="1">Multi-pass membrane protein</topology>
    </subcellularLocation>
</comment>
<comment type="caution">
    <text evidence="5">Lacks conserved residue(s) required for the propagation of feature annotation.</text>
</comment>
<keyword evidence="5" id="KW-0811">Translocation</keyword>
<comment type="function">
    <text evidence="5">Part of the twin-arginine translocation (Tat) system that transports large folded proteins containing a characteristic twin-arginine motif in their signal peptide across membranes.</text>
</comment>
<dbReference type="EMBL" id="CP130612">
    <property type="protein sequence ID" value="WKW12515.1"/>
    <property type="molecule type" value="Genomic_DNA"/>
</dbReference>
<evidence type="ECO:0000313" key="7">
    <source>
        <dbReference type="EMBL" id="WKW15422.1"/>
    </source>
</evidence>